<dbReference type="InterPro" id="IPR045357">
    <property type="entry name" value="Aminopeptidase_N-like_N"/>
</dbReference>
<dbReference type="GO" id="GO:0042277">
    <property type="term" value="F:peptide binding"/>
    <property type="evidence" value="ECO:0007669"/>
    <property type="project" value="TreeGrafter"/>
</dbReference>
<keyword evidence="3" id="KW-1185">Reference proteome</keyword>
<dbReference type="GO" id="GO:0043171">
    <property type="term" value="P:peptide catabolic process"/>
    <property type="evidence" value="ECO:0007669"/>
    <property type="project" value="TreeGrafter"/>
</dbReference>
<dbReference type="PANTHER" id="PTHR11533">
    <property type="entry name" value="PROTEASE M1 ZINC METALLOPROTEASE"/>
    <property type="match status" value="1"/>
</dbReference>
<dbReference type="GO" id="GO:0005615">
    <property type="term" value="C:extracellular space"/>
    <property type="evidence" value="ECO:0007669"/>
    <property type="project" value="TreeGrafter"/>
</dbReference>
<protein>
    <recommendedName>
        <fullName evidence="1">Aminopeptidase N-like N-terminal domain-containing protein</fullName>
    </recommendedName>
</protein>
<dbReference type="AlphaFoldDB" id="A0AAV5S6S6"/>
<dbReference type="InterPro" id="IPR042097">
    <property type="entry name" value="Aminopeptidase_N-like_N_sf"/>
</dbReference>
<feature type="non-terminal residue" evidence="2">
    <location>
        <position position="105"/>
    </location>
</feature>
<dbReference type="Pfam" id="PF17900">
    <property type="entry name" value="Peptidase_M1_N"/>
    <property type="match status" value="1"/>
</dbReference>
<name>A0AAV5S6S6_9BILA</name>
<dbReference type="InterPro" id="IPR050344">
    <property type="entry name" value="Peptidase_M1_aminopeptidases"/>
</dbReference>
<dbReference type="Proteomes" id="UP001432027">
    <property type="component" value="Unassembled WGS sequence"/>
</dbReference>
<comment type="caution">
    <text evidence="2">The sequence shown here is derived from an EMBL/GenBank/DDBJ whole genome shotgun (WGS) entry which is preliminary data.</text>
</comment>
<sequence length="105" mass="12415">VTGFSLNKDRETLLIVLNRTINAGEEFFLHIYYRGVAEMNEYGLYENWDPKYNKTHDRDGSYVLATNNFPTGARFWFPCFDEPHWKTTFELRVNHPTLLNAYSNT</sequence>
<reference evidence="2" key="1">
    <citation type="submission" date="2023-10" db="EMBL/GenBank/DDBJ databases">
        <title>Genome assembly of Pristionchus species.</title>
        <authorList>
            <person name="Yoshida K."/>
            <person name="Sommer R.J."/>
        </authorList>
    </citation>
    <scope>NUCLEOTIDE SEQUENCE</scope>
    <source>
        <strain evidence="2">RS0144</strain>
    </source>
</reference>
<evidence type="ECO:0000259" key="1">
    <source>
        <dbReference type="Pfam" id="PF17900"/>
    </source>
</evidence>
<proteinExistence type="predicted"/>
<dbReference type="GO" id="GO:0016020">
    <property type="term" value="C:membrane"/>
    <property type="evidence" value="ECO:0007669"/>
    <property type="project" value="TreeGrafter"/>
</dbReference>
<dbReference type="SUPFAM" id="SSF63737">
    <property type="entry name" value="Leukotriene A4 hydrolase N-terminal domain"/>
    <property type="match status" value="1"/>
</dbReference>
<organism evidence="2 3">
    <name type="scientific">Pristionchus entomophagus</name>
    <dbReference type="NCBI Taxonomy" id="358040"/>
    <lineage>
        <taxon>Eukaryota</taxon>
        <taxon>Metazoa</taxon>
        <taxon>Ecdysozoa</taxon>
        <taxon>Nematoda</taxon>
        <taxon>Chromadorea</taxon>
        <taxon>Rhabditida</taxon>
        <taxon>Rhabditina</taxon>
        <taxon>Diplogasteromorpha</taxon>
        <taxon>Diplogasteroidea</taxon>
        <taxon>Neodiplogasteridae</taxon>
        <taxon>Pristionchus</taxon>
    </lineage>
</organism>
<accession>A0AAV5S6S6</accession>
<dbReference type="GO" id="GO:0070006">
    <property type="term" value="F:metalloaminopeptidase activity"/>
    <property type="evidence" value="ECO:0007669"/>
    <property type="project" value="TreeGrafter"/>
</dbReference>
<dbReference type="EMBL" id="BTSX01000001">
    <property type="protein sequence ID" value="GMS78556.1"/>
    <property type="molecule type" value="Genomic_DNA"/>
</dbReference>
<feature type="domain" description="Aminopeptidase N-like N-terminal" evidence="1">
    <location>
        <begin position="5"/>
        <end position="105"/>
    </location>
</feature>
<dbReference type="GO" id="GO:0005737">
    <property type="term" value="C:cytoplasm"/>
    <property type="evidence" value="ECO:0007669"/>
    <property type="project" value="TreeGrafter"/>
</dbReference>
<feature type="non-terminal residue" evidence="2">
    <location>
        <position position="1"/>
    </location>
</feature>
<dbReference type="GO" id="GO:0006508">
    <property type="term" value="P:proteolysis"/>
    <property type="evidence" value="ECO:0007669"/>
    <property type="project" value="TreeGrafter"/>
</dbReference>
<evidence type="ECO:0000313" key="3">
    <source>
        <dbReference type="Proteomes" id="UP001432027"/>
    </source>
</evidence>
<gene>
    <name evidence="2" type="ORF">PENTCL1PPCAC_731</name>
</gene>
<dbReference type="Gene3D" id="2.60.40.1730">
    <property type="entry name" value="tricorn interacting facor f3 domain"/>
    <property type="match status" value="1"/>
</dbReference>
<dbReference type="PANTHER" id="PTHR11533:SF299">
    <property type="entry name" value="AMINOPEPTIDASE"/>
    <property type="match status" value="1"/>
</dbReference>
<dbReference type="GO" id="GO:0008270">
    <property type="term" value="F:zinc ion binding"/>
    <property type="evidence" value="ECO:0007669"/>
    <property type="project" value="TreeGrafter"/>
</dbReference>
<evidence type="ECO:0000313" key="2">
    <source>
        <dbReference type="EMBL" id="GMS78556.1"/>
    </source>
</evidence>